<dbReference type="InterPro" id="IPR036390">
    <property type="entry name" value="WH_DNA-bd_sf"/>
</dbReference>
<reference evidence="6" key="1">
    <citation type="submission" date="2017-04" db="EMBL/GenBank/DDBJ databases">
        <authorList>
            <person name="Varghese N."/>
            <person name="Submissions S."/>
        </authorList>
    </citation>
    <scope>NUCLEOTIDE SEQUENCE [LARGE SCALE GENOMIC DNA]</scope>
    <source>
        <strain evidence="6">LMG 29540</strain>
    </source>
</reference>
<evidence type="ECO:0000313" key="5">
    <source>
        <dbReference type="EMBL" id="SMG06707.1"/>
    </source>
</evidence>
<protein>
    <submittedName>
        <fullName evidence="5">Transcriptional regulator, GntR family</fullName>
    </submittedName>
</protein>
<keyword evidence="1" id="KW-0805">Transcription regulation</keyword>
<name>A0A1X7HXU1_9BURK</name>
<dbReference type="PANTHER" id="PTHR43537:SF49">
    <property type="entry name" value="TRANSCRIPTIONAL REGULATORY PROTEIN"/>
    <property type="match status" value="1"/>
</dbReference>
<dbReference type="PRINTS" id="PR00035">
    <property type="entry name" value="HTHGNTR"/>
</dbReference>
<keyword evidence="6" id="KW-1185">Reference proteome</keyword>
<keyword evidence="3" id="KW-0804">Transcription</keyword>
<evidence type="ECO:0000259" key="4">
    <source>
        <dbReference type="PROSITE" id="PS50949"/>
    </source>
</evidence>
<dbReference type="AlphaFoldDB" id="A0A1X7HXU1"/>
<dbReference type="SUPFAM" id="SSF48008">
    <property type="entry name" value="GntR ligand-binding domain-like"/>
    <property type="match status" value="1"/>
</dbReference>
<gene>
    <name evidence="5" type="ORF">SAMN06265784_101124</name>
</gene>
<dbReference type="PANTHER" id="PTHR43537">
    <property type="entry name" value="TRANSCRIPTIONAL REGULATOR, GNTR FAMILY"/>
    <property type="match status" value="1"/>
</dbReference>
<dbReference type="InterPro" id="IPR000524">
    <property type="entry name" value="Tscrpt_reg_HTH_GntR"/>
</dbReference>
<dbReference type="EMBL" id="FXAT01000001">
    <property type="protein sequence ID" value="SMG06707.1"/>
    <property type="molecule type" value="Genomic_DNA"/>
</dbReference>
<proteinExistence type="predicted"/>
<dbReference type="GO" id="GO:0003700">
    <property type="term" value="F:DNA-binding transcription factor activity"/>
    <property type="evidence" value="ECO:0007669"/>
    <property type="project" value="InterPro"/>
</dbReference>
<accession>A0A1X7HXU1</accession>
<evidence type="ECO:0000256" key="3">
    <source>
        <dbReference type="ARBA" id="ARBA00023163"/>
    </source>
</evidence>
<dbReference type="Proteomes" id="UP000193228">
    <property type="component" value="Unassembled WGS sequence"/>
</dbReference>
<feature type="domain" description="HTH gntR-type" evidence="4">
    <location>
        <begin position="8"/>
        <end position="75"/>
    </location>
</feature>
<dbReference type="SMART" id="SM00345">
    <property type="entry name" value="HTH_GNTR"/>
    <property type="match status" value="1"/>
</dbReference>
<evidence type="ECO:0000256" key="1">
    <source>
        <dbReference type="ARBA" id="ARBA00023015"/>
    </source>
</evidence>
<dbReference type="GO" id="GO:0003677">
    <property type="term" value="F:DNA binding"/>
    <property type="evidence" value="ECO:0007669"/>
    <property type="project" value="UniProtKB-KW"/>
</dbReference>
<dbReference type="Gene3D" id="1.10.10.10">
    <property type="entry name" value="Winged helix-like DNA-binding domain superfamily/Winged helix DNA-binding domain"/>
    <property type="match status" value="1"/>
</dbReference>
<sequence>MSKPELAVSTTEQIKSQIEEAINAGTYLPGDALDDAALAKHFGVSRTPVREAILQLSAQGLVKIVPRSGIYVARMSIKELLAMFELLAELEGACAKLAARRMDLPQRQRLKQLHEESRVFVDTYDPESYEKANASFHGLLYEASLNRYLEEQILMIRKRTRAYRQDHFRMPQRLAKSWADHGRIVDAVLICDAQAASQAMIDHIAIGGQEFAEFVTRIPDALLEP</sequence>
<dbReference type="STRING" id="1515439.SAMN06265784_101124"/>
<evidence type="ECO:0000313" key="6">
    <source>
        <dbReference type="Proteomes" id="UP000193228"/>
    </source>
</evidence>
<dbReference type="Gene3D" id="1.20.120.530">
    <property type="entry name" value="GntR ligand-binding domain-like"/>
    <property type="match status" value="1"/>
</dbReference>
<dbReference type="PROSITE" id="PS50949">
    <property type="entry name" value="HTH_GNTR"/>
    <property type="match status" value="1"/>
</dbReference>
<dbReference type="Pfam" id="PF07729">
    <property type="entry name" value="FCD"/>
    <property type="match status" value="1"/>
</dbReference>
<dbReference type="SUPFAM" id="SSF46785">
    <property type="entry name" value="Winged helix' DNA-binding domain"/>
    <property type="match status" value="1"/>
</dbReference>
<evidence type="ECO:0000256" key="2">
    <source>
        <dbReference type="ARBA" id="ARBA00023125"/>
    </source>
</evidence>
<dbReference type="CDD" id="cd07377">
    <property type="entry name" value="WHTH_GntR"/>
    <property type="match status" value="1"/>
</dbReference>
<dbReference type="Pfam" id="PF00392">
    <property type="entry name" value="GntR"/>
    <property type="match status" value="1"/>
</dbReference>
<keyword evidence="2" id="KW-0238">DNA-binding</keyword>
<organism evidence="5 6">
    <name type="scientific">Paraburkholderia susongensis</name>
    <dbReference type="NCBI Taxonomy" id="1515439"/>
    <lineage>
        <taxon>Bacteria</taxon>
        <taxon>Pseudomonadati</taxon>
        <taxon>Pseudomonadota</taxon>
        <taxon>Betaproteobacteria</taxon>
        <taxon>Burkholderiales</taxon>
        <taxon>Burkholderiaceae</taxon>
        <taxon>Paraburkholderia</taxon>
    </lineage>
</organism>
<dbReference type="InterPro" id="IPR036388">
    <property type="entry name" value="WH-like_DNA-bd_sf"/>
</dbReference>
<dbReference type="InterPro" id="IPR011711">
    <property type="entry name" value="GntR_C"/>
</dbReference>
<dbReference type="InterPro" id="IPR008920">
    <property type="entry name" value="TF_FadR/GntR_C"/>
</dbReference>
<dbReference type="SMART" id="SM00895">
    <property type="entry name" value="FCD"/>
    <property type="match status" value="1"/>
</dbReference>